<dbReference type="PANTHER" id="PTHR32285:SF206">
    <property type="entry name" value="PROTEIN TRICHOME BIREFRINGENCE-LIKE 37"/>
    <property type="match status" value="1"/>
</dbReference>
<evidence type="ECO:0000256" key="4">
    <source>
        <dbReference type="ARBA" id="ARBA00022968"/>
    </source>
</evidence>
<name>A0AAW1HDW5_SAPOF</name>
<dbReference type="EMBL" id="JBDFQZ010000012">
    <property type="protein sequence ID" value="KAK9674210.1"/>
    <property type="molecule type" value="Genomic_DNA"/>
</dbReference>
<feature type="chain" id="PRO_5043688015" description="Trichome birefringence-like N-terminal domain-containing protein" evidence="7">
    <location>
        <begin position="24"/>
        <end position="322"/>
    </location>
</feature>
<comment type="similarity">
    <text evidence="2">Belongs to the PC-esterase family. TBL subfamily.</text>
</comment>
<dbReference type="GO" id="GO:0016020">
    <property type="term" value="C:membrane"/>
    <property type="evidence" value="ECO:0007669"/>
    <property type="project" value="UniProtKB-SubCell"/>
</dbReference>
<evidence type="ECO:0000313" key="10">
    <source>
        <dbReference type="EMBL" id="KAK9674210.1"/>
    </source>
</evidence>
<accession>A0AAW1HDW5</accession>
<evidence type="ECO:0000256" key="2">
    <source>
        <dbReference type="ARBA" id="ARBA00007727"/>
    </source>
</evidence>
<evidence type="ECO:0000256" key="5">
    <source>
        <dbReference type="ARBA" id="ARBA00022989"/>
    </source>
</evidence>
<dbReference type="Pfam" id="PF14416">
    <property type="entry name" value="PMR5N"/>
    <property type="match status" value="1"/>
</dbReference>
<dbReference type="Pfam" id="PF13839">
    <property type="entry name" value="PC-Esterase"/>
    <property type="match status" value="1"/>
</dbReference>
<evidence type="ECO:0000256" key="6">
    <source>
        <dbReference type="ARBA" id="ARBA00023136"/>
    </source>
</evidence>
<protein>
    <recommendedName>
        <fullName evidence="12">Trichome birefringence-like N-terminal domain-containing protein</fullName>
    </recommendedName>
</protein>
<dbReference type="AlphaFoldDB" id="A0AAW1HDW5"/>
<evidence type="ECO:0000313" key="11">
    <source>
        <dbReference type="Proteomes" id="UP001443914"/>
    </source>
</evidence>
<reference evidence="10" key="1">
    <citation type="submission" date="2024-03" db="EMBL/GenBank/DDBJ databases">
        <title>WGS assembly of Saponaria officinalis var. Norfolk2.</title>
        <authorList>
            <person name="Jenkins J."/>
            <person name="Shu S."/>
            <person name="Grimwood J."/>
            <person name="Barry K."/>
            <person name="Goodstein D."/>
            <person name="Schmutz J."/>
            <person name="Leebens-Mack J."/>
            <person name="Osbourn A."/>
        </authorList>
    </citation>
    <scope>NUCLEOTIDE SEQUENCE [LARGE SCALE GENOMIC DNA]</scope>
    <source>
        <strain evidence="10">JIC</strain>
    </source>
</reference>
<dbReference type="PANTHER" id="PTHR32285">
    <property type="entry name" value="PROTEIN TRICHOME BIREFRINGENCE-LIKE 9-RELATED"/>
    <property type="match status" value="1"/>
</dbReference>
<evidence type="ECO:0000259" key="9">
    <source>
        <dbReference type="Pfam" id="PF14416"/>
    </source>
</evidence>
<gene>
    <name evidence="10" type="ORF">RND81_12G218500</name>
</gene>
<evidence type="ECO:0000256" key="7">
    <source>
        <dbReference type="SAM" id="SignalP"/>
    </source>
</evidence>
<dbReference type="GO" id="GO:0016413">
    <property type="term" value="F:O-acetyltransferase activity"/>
    <property type="evidence" value="ECO:0007669"/>
    <property type="project" value="InterPro"/>
</dbReference>
<feature type="domain" description="Trichome birefringence-like N-terminal" evidence="9">
    <location>
        <begin position="42"/>
        <end position="94"/>
    </location>
</feature>
<sequence length="322" mass="37120">MFSKILMGYNIIFILLLVHQYNAKVVVHHNTKAIKAKKQLDNCDIFNGSWEYNDNYTPYYNTSSCPFISVEFDCQKNGRPDQLYLKYRWKPTNCVLPSFDGEDMLGRYQGKKIMFVGDSLSLQQWQSLTCMLHASVPHSTYTFSNKAGIATFYIQDYDISVMLYPTPYLVDVVSEKMGRIVKLDSIIQGGNVWKHMDLLVFSCWHGWDNTPGWDYIQMGDKLYKNMVRLEAYKYGLTTWSNWVKNNINNKKTQVFFQNISPTHDRSQDWNETTITTGTCKGETTPTSGTTYPTELPRATQVLKQVLSELSSKVTLLDITVLS</sequence>
<keyword evidence="6" id="KW-0472">Membrane</keyword>
<dbReference type="InterPro" id="IPR026057">
    <property type="entry name" value="TBL_C"/>
</dbReference>
<keyword evidence="11" id="KW-1185">Reference proteome</keyword>
<evidence type="ECO:0000259" key="8">
    <source>
        <dbReference type="Pfam" id="PF13839"/>
    </source>
</evidence>
<feature type="domain" description="Trichome birefringence-like C-terminal" evidence="8">
    <location>
        <begin position="96"/>
        <end position="322"/>
    </location>
</feature>
<organism evidence="10 11">
    <name type="scientific">Saponaria officinalis</name>
    <name type="common">Common soapwort</name>
    <name type="synonym">Lychnis saponaria</name>
    <dbReference type="NCBI Taxonomy" id="3572"/>
    <lineage>
        <taxon>Eukaryota</taxon>
        <taxon>Viridiplantae</taxon>
        <taxon>Streptophyta</taxon>
        <taxon>Embryophyta</taxon>
        <taxon>Tracheophyta</taxon>
        <taxon>Spermatophyta</taxon>
        <taxon>Magnoliopsida</taxon>
        <taxon>eudicotyledons</taxon>
        <taxon>Gunneridae</taxon>
        <taxon>Pentapetalae</taxon>
        <taxon>Caryophyllales</taxon>
        <taxon>Caryophyllaceae</taxon>
        <taxon>Caryophylleae</taxon>
        <taxon>Saponaria</taxon>
    </lineage>
</organism>
<keyword evidence="7" id="KW-0732">Signal</keyword>
<dbReference type="Proteomes" id="UP001443914">
    <property type="component" value="Unassembled WGS sequence"/>
</dbReference>
<dbReference type="InterPro" id="IPR029962">
    <property type="entry name" value="TBL"/>
</dbReference>
<keyword evidence="3" id="KW-0812">Transmembrane</keyword>
<dbReference type="GO" id="GO:0005794">
    <property type="term" value="C:Golgi apparatus"/>
    <property type="evidence" value="ECO:0007669"/>
    <property type="project" value="TreeGrafter"/>
</dbReference>
<evidence type="ECO:0000256" key="1">
    <source>
        <dbReference type="ARBA" id="ARBA00004167"/>
    </source>
</evidence>
<dbReference type="InterPro" id="IPR025846">
    <property type="entry name" value="TBL_N"/>
</dbReference>
<comment type="caution">
    <text evidence="10">The sequence shown here is derived from an EMBL/GenBank/DDBJ whole genome shotgun (WGS) entry which is preliminary data.</text>
</comment>
<keyword evidence="4" id="KW-0735">Signal-anchor</keyword>
<keyword evidence="5" id="KW-1133">Transmembrane helix</keyword>
<feature type="signal peptide" evidence="7">
    <location>
        <begin position="1"/>
        <end position="23"/>
    </location>
</feature>
<evidence type="ECO:0000256" key="3">
    <source>
        <dbReference type="ARBA" id="ARBA00022692"/>
    </source>
</evidence>
<proteinExistence type="inferred from homology"/>
<comment type="subcellular location">
    <subcellularLocation>
        <location evidence="1">Membrane</location>
        <topology evidence="1">Single-pass membrane protein</topology>
    </subcellularLocation>
</comment>
<evidence type="ECO:0008006" key="12">
    <source>
        <dbReference type="Google" id="ProtNLM"/>
    </source>
</evidence>